<sequence length="85" mass="10501">MIRLTELFLFIGLLTHILLTLFTKVEESFNTQAIHDFIYHRNNWTKYDHREFPGVVARYIFFIFFLVGYKRRFLHLNLIVRYPLY</sequence>
<dbReference type="EMBL" id="CAVMJV010000001">
    <property type="protein sequence ID" value="CAK5008773.1"/>
    <property type="molecule type" value="Genomic_DNA"/>
</dbReference>
<organism evidence="1 2">
    <name type="scientific">Meloidogyne enterolobii</name>
    <name type="common">Root-knot nematode worm</name>
    <name type="synonym">Meloidogyne mayaguensis</name>
    <dbReference type="NCBI Taxonomy" id="390850"/>
    <lineage>
        <taxon>Eukaryota</taxon>
        <taxon>Metazoa</taxon>
        <taxon>Ecdysozoa</taxon>
        <taxon>Nematoda</taxon>
        <taxon>Chromadorea</taxon>
        <taxon>Rhabditida</taxon>
        <taxon>Tylenchina</taxon>
        <taxon>Tylenchomorpha</taxon>
        <taxon>Tylenchoidea</taxon>
        <taxon>Meloidogynidae</taxon>
        <taxon>Meloidogyninae</taxon>
        <taxon>Meloidogyne</taxon>
    </lineage>
</organism>
<evidence type="ECO:0000313" key="1">
    <source>
        <dbReference type="EMBL" id="CAK5008773.1"/>
    </source>
</evidence>
<evidence type="ECO:0000313" key="2">
    <source>
        <dbReference type="Proteomes" id="UP001497535"/>
    </source>
</evidence>
<reference evidence="1" key="1">
    <citation type="submission" date="2023-11" db="EMBL/GenBank/DDBJ databases">
        <authorList>
            <person name="Poullet M."/>
        </authorList>
    </citation>
    <scope>NUCLEOTIDE SEQUENCE</scope>
    <source>
        <strain evidence="1">E1834</strain>
    </source>
</reference>
<keyword evidence="2" id="KW-1185">Reference proteome</keyword>
<proteinExistence type="predicted"/>
<dbReference type="Proteomes" id="UP001497535">
    <property type="component" value="Unassembled WGS sequence"/>
</dbReference>
<comment type="caution">
    <text evidence="1">The sequence shown here is derived from an EMBL/GenBank/DDBJ whole genome shotgun (WGS) entry which is preliminary data.</text>
</comment>
<accession>A0ACB0XM89</accession>
<gene>
    <name evidence="1" type="ORF">MENTE1834_LOCUS1148</name>
</gene>
<protein>
    <submittedName>
        <fullName evidence="1">Uncharacterized protein</fullName>
    </submittedName>
</protein>
<name>A0ACB0XM89_MELEN</name>